<dbReference type="AlphaFoldDB" id="A0A919SBN3"/>
<accession>A0A919SBN3</accession>
<reference evidence="2" key="1">
    <citation type="submission" date="2021-03" db="EMBL/GenBank/DDBJ databases">
        <title>Whole genome shotgun sequence of Actinoplanes auranticolor NBRC 12245.</title>
        <authorList>
            <person name="Komaki H."/>
            <person name="Tamura T."/>
        </authorList>
    </citation>
    <scope>NUCLEOTIDE SEQUENCE</scope>
    <source>
        <strain evidence="2">NBRC 12245</strain>
    </source>
</reference>
<keyword evidence="1" id="KW-0472">Membrane</keyword>
<evidence type="ECO:0000313" key="3">
    <source>
        <dbReference type="Proteomes" id="UP000681340"/>
    </source>
</evidence>
<dbReference type="RefSeq" id="WP_212989218.1">
    <property type="nucleotide sequence ID" value="NZ_BAABEA010000008.1"/>
</dbReference>
<proteinExistence type="predicted"/>
<organism evidence="2 3">
    <name type="scientific">Actinoplanes auranticolor</name>
    <dbReference type="NCBI Taxonomy" id="47988"/>
    <lineage>
        <taxon>Bacteria</taxon>
        <taxon>Bacillati</taxon>
        <taxon>Actinomycetota</taxon>
        <taxon>Actinomycetes</taxon>
        <taxon>Micromonosporales</taxon>
        <taxon>Micromonosporaceae</taxon>
        <taxon>Actinoplanes</taxon>
    </lineage>
</organism>
<name>A0A919SBN3_9ACTN</name>
<dbReference type="Proteomes" id="UP000681340">
    <property type="component" value="Unassembled WGS sequence"/>
</dbReference>
<keyword evidence="3" id="KW-1185">Reference proteome</keyword>
<protein>
    <submittedName>
        <fullName evidence="2">Uncharacterized protein</fullName>
    </submittedName>
</protein>
<evidence type="ECO:0000256" key="1">
    <source>
        <dbReference type="SAM" id="Phobius"/>
    </source>
</evidence>
<feature type="transmembrane region" description="Helical" evidence="1">
    <location>
        <begin position="6"/>
        <end position="28"/>
    </location>
</feature>
<evidence type="ECO:0000313" key="2">
    <source>
        <dbReference type="EMBL" id="GIM68571.1"/>
    </source>
</evidence>
<dbReference type="EMBL" id="BOQL01000026">
    <property type="protein sequence ID" value="GIM68571.1"/>
    <property type="molecule type" value="Genomic_DNA"/>
</dbReference>
<comment type="caution">
    <text evidence="2">The sequence shown here is derived from an EMBL/GenBank/DDBJ whole genome shotgun (WGS) entry which is preliminary data.</text>
</comment>
<keyword evidence="1" id="KW-1133">Transmembrane helix</keyword>
<gene>
    <name evidence="2" type="ORF">Aau02nite_32260</name>
</gene>
<sequence>MVKWIVIAVVALALVVLVVAVFSVLNRLNGLDRAARRLQLRQAEAMKLQQGAVVLEESVAGLQQRAEIMQAQLAVIKAGRGASDGKHALK</sequence>
<keyword evidence="1" id="KW-0812">Transmembrane</keyword>